<name>A0AC61R4G6_9FIRM</name>
<dbReference type="EMBL" id="SRYG01000031">
    <property type="protein sequence ID" value="TGY64855.1"/>
    <property type="molecule type" value="Genomic_DNA"/>
</dbReference>
<proteinExistence type="predicted"/>
<keyword evidence="2" id="KW-1185">Reference proteome</keyword>
<dbReference type="Proteomes" id="UP000308836">
    <property type="component" value="Unassembled WGS sequence"/>
</dbReference>
<protein>
    <submittedName>
        <fullName evidence="1">Cytidylate kinase-like family protein</fullName>
    </submittedName>
</protein>
<organism evidence="1 2">
    <name type="scientific">Dubosiella muris</name>
    <dbReference type="NCBI Taxonomy" id="3038133"/>
    <lineage>
        <taxon>Bacteria</taxon>
        <taxon>Bacillati</taxon>
        <taxon>Bacillota</taxon>
        <taxon>Erysipelotrichia</taxon>
        <taxon>Erysipelotrichales</taxon>
        <taxon>Erysipelotrichaceae</taxon>
        <taxon>Dubosiella</taxon>
    </lineage>
</organism>
<comment type="caution">
    <text evidence="1">The sequence shown here is derived from an EMBL/GenBank/DDBJ whole genome shotgun (WGS) entry which is preliminary data.</text>
</comment>
<evidence type="ECO:0000313" key="2">
    <source>
        <dbReference type="Proteomes" id="UP000308836"/>
    </source>
</evidence>
<gene>
    <name evidence="1" type="ORF">E5336_11465</name>
</gene>
<sequence>MIITISREFGSGGQEIARALADHYKLKVYDENMLNEIGIHESYDIDQINQYDEAPRWRIRSRTVRGLTNSNIDNIAMKEFDFLREKARVGASFIVVGHCGESVLDGYDPITIFVSAAMDMKVERTMKQFGLSEKEAQALIKKTDRNRKTYHNYYCDHKWGDSRFYDLCIDSSKLGVPQTVRFLITYIDMIQSNLPD</sequence>
<accession>A0AC61R4G6</accession>
<reference evidence="1" key="1">
    <citation type="submission" date="2019-04" db="EMBL/GenBank/DDBJ databases">
        <title>Microbes associate with the intestines of laboratory mice.</title>
        <authorList>
            <person name="Navarre W."/>
            <person name="Wong E."/>
            <person name="Huang K."/>
            <person name="Tropini C."/>
            <person name="Ng K."/>
            <person name="Yu B."/>
        </authorList>
    </citation>
    <scope>NUCLEOTIDE SEQUENCE</scope>
    <source>
        <strain evidence="1">NM09_H32</strain>
    </source>
</reference>
<evidence type="ECO:0000313" key="1">
    <source>
        <dbReference type="EMBL" id="TGY64855.1"/>
    </source>
</evidence>